<evidence type="ECO:0000256" key="3">
    <source>
        <dbReference type="RuleBase" id="RU004019"/>
    </source>
</evidence>
<dbReference type="SMART" id="SM00413">
    <property type="entry name" value="ETS"/>
    <property type="match status" value="1"/>
</dbReference>
<dbReference type="PRINTS" id="PR00454">
    <property type="entry name" value="ETSDOMAIN"/>
</dbReference>
<gene>
    <name evidence="4" type="ORF">CGI_10011699</name>
</gene>
<reference evidence="4" key="1">
    <citation type="journal article" date="2012" name="Nature">
        <title>The oyster genome reveals stress adaptation and complexity of shell formation.</title>
        <authorList>
            <person name="Zhang G."/>
            <person name="Fang X."/>
            <person name="Guo X."/>
            <person name="Li L."/>
            <person name="Luo R."/>
            <person name="Xu F."/>
            <person name="Yang P."/>
            <person name="Zhang L."/>
            <person name="Wang X."/>
            <person name="Qi H."/>
            <person name="Xiong Z."/>
            <person name="Que H."/>
            <person name="Xie Y."/>
            <person name="Holland P.W."/>
            <person name="Paps J."/>
            <person name="Zhu Y."/>
            <person name="Wu F."/>
            <person name="Chen Y."/>
            <person name="Wang J."/>
            <person name="Peng C."/>
            <person name="Meng J."/>
            <person name="Yang L."/>
            <person name="Liu J."/>
            <person name="Wen B."/>
            <person name="Zhang N."/>
            <person name="Huang Z."/>
            <person name="Zhu Q."/>
            <person name="Feng Y."/>
            <person name="Mount A."/>
            <person name="Hedgecock D."/>
            <person name="Xu Z."/>
            <person name="Liu Y."/>
            <person name="Domazet-Loso T."/>
            <person name="Du Y."/>
            <person name="Sun X."/>
            <person name="Zhang S."/>
            <person name="Liu B."/>
            <person name="Cheng P."/>
            <person name="Jiang X."/>
            <person name="Li J."/>
            <person name="Fan D."/>
            <person name="Wang W."/>
            <person name="Fu W."/>
            <person name="Wang T."/>
            <person name="Wang B."/>
            <person name="Zhang J."/>
            <person name="Peng Z."/>
            <person name="Li Y."/>
            <person name="Li N."/>
            <person name="Wang J."/>
            <person name="Chen M."/>
            <person name="He Y."/>
            <person name="Tan F."/>
            <person name="Song X."/>
            <person name="Zheng Q."/>
            <person name="Huang R."/>
            <person name="Yang H."/>
            <person name="Du X."/>
            <person name="Chen L."/>
            <person name="Yang M."/>
            <person name="Gaffney P.M."/>
            <person name="Wang S."/>
            <person name="Luo L."/>
            <person name="She Z."/>
            <person name="Ming Y."/>
            <person name="Huang W."/>
            <person name="Zhang S."/>
            <person name="Huang B."/>
            <person name="Zhang Y."/>
            <person name="Qu T."/>
            <person name="Ni P."/>
            <person name="Miao G."/>
            <person name="Wang J."/>
            <person name="Wang Q."/>
            <person name="Steinberg C.E."/>
            <person name="Wang H."/>
            <person name="Li N."/>
            <person name="Qian L."/>
            <person name="Zhang G."/>
            <person name="Li Y."/>
            <person name="Yang H."/>
            <person name="Liu X."/>
            <person name="Wang J."/>
            <person name="Yin Y."/>
            <person name="Wang J."/>
        </authorList>
    </citation>
    <scope>NUCLEOTIDE SEQUENCE [LARGE SCALE GENOMIC DNA]</scope>
    <source>
        <strain evidence="4">05x7-T-G4-1.051#20</strain>
    </source>
</reference>
<dbReference type="GO" id="GO:0030154">
    <property type="term" value="P:cell differentiation"/>
    <property type="evidence" value="ECO:0007669"/>
    <property type="project" value="TreeGrafter"/>
</dbReference>
<dbReference type="GO" id="GO:0043565">
    <property type="term" value="F:sequence-specific DNA binding"/>
    <property type="evidence" value="ECO:0007669"/>
    <property type="project" value="InterPro"/>
</dbReference>
<dbReference type="Pfam" id="PF00178">
    <property type="entry name" value="Ets"/>
    <property type="match status" value="1"/>
</dbReference>
<keyword evidence="3" id="KW-0539">Nucleus</keyword>
<keyword evidence="2 3" id="KW-0238">DNA-binding</keyword>
<sequence length="63" mass="7782">MDTVEVSRRWGQKKQKADMNFEKLSRGIRHYYKNKFMTRIDGVRLVYKFNWSKIPKEWRPFGV</sequence>
<dbReference type="InParanoid" id="K1RCQ0"/>
<dbReference type="InterPro" id="IPR000418">
    <property type="entry name" value="Ets_dom"/>
</dbReference>
<dbReference type="InterPro" id="IPR036390">
    <property type="entry name" value="WH_DNA-bd_sf"/>
</dbReference>
<dbReference type="GO" id="GO:0000981">
    <property type="term" value="F:DNA-binding transcription factor activity, RNA polymerase II-specific"/>
    <property type="evidence" value="ECO:0007669"/>
    <property type="project" value="TreeGrafter"/>
</dbReference>
<dbReference type="InterPro" id="IPR036388">
    <property type="entry name" value="WH-like_DNA-bd_sf"/>
</dbReference>
<evidence type="ECO:0000256" key="2">
    <source>
        <dbReference type="ARBA" id="ARBA00023125"/>
    </source>
</evidence>
<dbReference type="InterPro" id="IPR046328">
    <property type="entry name" value="ETS_fam"/>
</dbReference>
<evidence type="ECO:0000256" key="1">
    <source>
        <dbReference type="ARBA" id="ARBA00005562"/>
    </source>
</evidence>
<organism evidence="4">
    <name type="scientific">Magallana gigas</name>
    <name type="common">Pacific oyster</name>
    <name type="synonym">Crassostrea gigas</name>
    <dbReference type="NCBI Taxonomy" id="29159"/>
    <lineage>
        <taxon>Eukaryota</taxon>
        <taxon>Metazoa</taxon>
        <taxon>Spiralia</taxon>
        <taxon>Lophotrochozoa</taxon>
        <taxon>Mollusca</taxon>
        <taxon>Bivalvia</taxon>
        <taxon>Autobranchia</taxon>
        <taxon>Pteriomorphia</taxon>
        <taxon>Ostreida</taxon>
        <taxon>Ostreoidea</taxon>
        <taxon>Ostreidae</taxon>
        <taxon>Magallana</taxon>
    </lineage>
</organism>
<comment type="subcellular location">
    <subcellularLocation>
        <location evidence="3">Nucleus</location>
    </subcellularLocation>
</comment>
<protein>
    <submittedName>
        <fullName evidence="4">DNA-binding protein D-ETS-3</fullName>
    </submittedName>
</protein>
<dbReference type="Gene3D" id="1.10.10.10">
    <property type="entry name" value="Winged helix-like DNA-binding domain superfamily/Winged helix DNA-binding domain"/>
    <property type="match status" value="1"/>
</dbReference>
<dbReference type="PANTHER" id="PTHR11849">
    <property type="entry name" value="ETS"/>
    <property type="match status" value="1"/>
</dbReference>
<dbReference type="AlphaFoldDB" id="K1RCQ0"/>
<dbReference type="HOGENOM" id="CLU_2887921_0_0_1"/>
<evidence type="ECO:0000313" key="4">
    <source>
        <dbReference type="EMBL" id="EKC39020.1"/>
    </source>
</evidence>
<dbReference type="EMBL" id="JH817764">
    <property type="protein sequence ID" value="EKC39020.1"/>
    <property type="molecule type" value="Genomic_DNA"/>
</dbReference>
<name>K1RCQ0_MAGGI</name>
<dbReference type="PROSITE" id="PS50061">
    <property type="entry name" value="ETS_DOMAIN_3"/>
    <property type="match status" value="1"/>
</dbReference>
<dbReference type="SUPFAM" id="SSF46785">
    <property type="entry name" value="Winged helix' DNA-binding domain"/>
    <property type="match status" value="1"/>
</dbReference>
<comment type="similarity">
    <text evidence="1 3">Belongs to the ETS family.</text>
</comment>
<dbReference type="GO" id="GO:0005634">
    <property type="term" value="C:nucleus"/>
    <property type="evidence" value="ECO:0007669"/>
    <property type="project" value="UniProtKB-SubCell"/>
</dbReference>
<accession>K1RCQ0</accession>
<proteinExistence type="inferred from homology"/>